<evidence type="ECO:0000313" key="3">
    <source>
        <dbReference type="Proteomes" id="UP000628448"/>
    </source>
</evidence>
<dbReference type="RefSeq" id="WP_196988973.1">
    <property type="nucleotide sequence ID" value="NZ_JADWYR010000001.1"/>
</dbReference>
<reference evidence="2" key="1">
    <citation type="submission" date="2020-11" db="EMBL/GenBank/DDBJ databases">
        <title>Bacterial whole genome sequence for Panacibacter sp. DH6.</title>
        <authorList>
            <person name="Le V."/>
            <person name="Ko S."/>
            <person name="Ahn C.-Y."/>
            <person name="Oh H.-M."/>
        </authorList>
    </citation>
    <scope>NUCLEOTIDE SEQUENCE</scope>
    <source>
        <strain evidence="2">DH6</strain>
    </source>
</reference>
<dbReference type="EMBL" id="JADWYR010000001">
    <property type="protein sequence ID" value="MBG9374886.1"/>
    <property type="molecule type" value="Genomic_DNA"/>
</dbReference>
<feature type="transmembrane region" description="Helical" evidence="1">
    <location>
        <begin position="6"/>
        <end position="24"/>
    </location>
</feature>
<proteinExistence type="predicted"/>
<comment type="caution">
    <text evidence="2">The sequence shown here is derived from an EMBL/GenBank/DDBJ whole genome shotgun (WGS) entry which is preliminary data.</text>
</comment>
<keyword evidence="1" id="KW-0812">Transmembrane</keyword>
<gene>
    <name evidence="2" type="ORF">I5907_01460</name>
</gene>
<keyword evidence="3" id="KW-1185">Reference proteome</keyword>
<sequence length="191" mass="21246">MNNALFLVPLIAALASWLMIRISIRSIFWKNGLLARVKGPLAASIASALNKEILNSSLLTQQLTSEKTLENAMPVIETHTDHFLNHKLKEAIPVISMFVGEKIISQLKELFLQELKELFPSVMSQFIGNLSQSGSLEQEIVLKLHTISISASRQLFYRRFGQSIRNIEFIFAAAGLVAGFIQLAITLLILA</sequence>
<accession>A0A931E3H8</accession>
<dbReference type="Proteomes" id="UP000628448">
    <property type="component" value="Unassembled WGS sequence"/>
</dbReference>
<dbReference type="AlphaFoldDB" id="A0A931E3H8"/>
<evidence type="ECO:0008006" key="4">
    <source>
        <dbReference type="Google" id="ProtNLM"/>
    </source>
</evidence>
<protein>
    <recommendedName>
        <fullName evidence="4">DUF445 family protein</fullName>
    </recommendedName>
</protein>
<evidence type="ECO:0000256" key="1">
    <source>
        <dbReference type="SAM" id="Phobius"/>
    </source>
</evidence>
<organism evidence="2 3">
    <name type="scientific">Panacibacter microcysteis</name>
    <dbReference type="NCBI Taxonomy" id="2793269"/>
    <lineage>
        <taxon>Bacteria</taxon>
        <taxon>Pseudomonadati</taxon>
        <taxon>Bacteroidota</taxon>
        <taxon>Chitinophagia</taxon>
        <taxon>Chitinophagales</taxon>
        <taxon>Chitinophagaceae</taxon>
        <taxon>Panacibacter</taxon>
    </lineage>
</organism>
<feature type="transmembrane region" description="Helical" evidence="1">
    <location>
        <begin position="169"/>
        <end position="190"/>
    </location>
</feature>
<name>A0A931E3H8_9BACT</name>
<keyword evidence="1" id="KW-1133">Transmembrane helix</keyword>
<evidence type="ECO:0000313" key="2">
    <source>
        <dbReference type="EMBL" id="MBG9374886.1"/>
    </source>
</evidence>
<keyword evidence="1" id="KW-0472">Membrane</keyword>